<name>A0ABX2EEH0_9BURK</name>
<sequence length="126" mass="13376">MNRLRVLLHDVEPALAELLDEWLAELGTEPLRSCSSVPDGRCHLVITAVHYPRQTDALALRQLAAAHVAPVLVLSPTFFAAIECHGPVAEALGVAGVLPQPVGREALQAAVRRLLKLPAVAVGDPS</sequence>
<dbReference type="InterPro" id="IPR011006">
    <property type="entry name" value="CheY-like_superfamily"/>
</dbReference>
<dbReference type="RefSeq" id="WP_173122086.1">
    <property type="nucleotide sequence ID" value="NZ_JABRWJ010000002.1"/>
</dbReference>
<comment type="caution">
    <text evidence="1">The sequence shown here is derived from an EMBL/GenBank/DDBJ whole genome shotgun (WGS) entry which is preliminary data.</text>
</comment>
<evidence type="ECO:0000313" key="1">
    <source>
        <dbReference type="EMBL" id="NRF66999.1"/>
    </source>
</evidence>
<gene>
    <name evidence="1" type="ORF">HLB44_08400</name>
</gene>
<proteinExistence type="predicted"/>
<dbReference type="SUPFAM" id="SSF52172">
    <property type="entry name" value="CheY-like"/>
    <property type="match status" value="1"/>
</dbReference>
<reference evidence="1 2" key="1">
    <citation type="submission" date="2020-05" db="EMBL/GenBank/DDBJ databases">
        <title>Aquincola sp. isolate from soil.</title>
        <authorList>
            <person name="Han J."/>
            <person name="Kim D.-U."/>
        </authorList>
    </citation>
    <scope>NUCLEOTIDE SEQUENCE [LARGE SCALE GENOMIC DNA]</scope>
    <source>
        <strain evidence="1 2">S2</strain>
    </source>
</reference>
<dbReference type="Gene3D" id="3.40.50.2300">
    <property type="match status" value="1"/>
</dbReference>
<keyword evidence="2" id="KW-1185">Reference proteome</keyword>
<accession>A0ABX2EEH0</accession>
<protein>
    <recommendedName>
        <fullName evidence="3">Response regulatory domain-containing protein</fullName>
    </recommendedName>
</protein>
<evidence type="ECO:0008006" key="3">
    <source>
        <dbReference type="Google" id="ProtNLM"/>
    </source>
</evidence>
<evidence type="ECO:0000313" key="2">
    <source>
        <dbReference type="Proteomes" id="UP000737171"/>
    </source>
</evidence>
<dbReference type="EMBL" id="JABRWJ010000002">
    <property type="protein sequence ID" value="NRF66999.1"/>
    <property type="molecule type" value="Genomic_DNA"/>
</dbReference>
<organism evidence="1 2">
    <name type="scientific">Pseudaquabacterium terrae</name>
    <dbReference type="NCBI Taxonomy" id="2732868"/>
    <lineage>
        <taxon>Bacteria</taxon>
        <taxon>Pseudomonadati</taxon>
        <taxon>Pseudomonadota</taxon>
        <taxon>Betaproteobacteria</taxon>
        <taxon>Burkholderiales</taxon>
        <taxon>Sphaerotilaceae</taxon>
        <taxon>Pseudaquabacterium</taxon>
    </lineage>
</organism>
<dbReference type="Proteomes" id="UP000737171">
    <property type="component" value="Unassembled WGS sequence"/>
</dbReference>